<evidence type="ECO:0000256" key="2">
    <source>
        <dbReference type="ARBA" id="ARBA00022723"/>
    </source>
</evidence>
<name>A0AAD5RSQ5_9PEZI</name>
<dbReference type="Pfam" id="PF00884">
    <property type="entry name" value="Sulfatase"/>
    <property type="match status" value="1"/>
</dbReference>
<evidence type="ECO:0000313" key="7">
    <source>
        <dbReference type="Proteomes" id="UP001201980"/>
    </source>
</evidence>
<dbReference type="InterPro" id="IPR017785">
    <property type="entry name" value="Choline-sulfatase"/>
</dbReference>
<dbReference type="InterPro" id="IPR025863">
    <property type="entry name" value="Choline_sulf_C_dom"/>
</dbReference>
<evidence type="ECO:0008006" key="8">
    <source>
        <dbReference type="Google" id="ProtNLM"/>
    </source>
</evidence>
<keyword evidence="3" id="KW-0378">Hydrolase</keyword>
<dbReference type="Proteomes" id="UP001201980">
    <property type="component" value="Unassembled WGS sequence"/>
</dbReference>
<keyword evidence="7" id="KW-1185">Reference proteome</keyword>
<dbReference type="PANTHER" id="PTHR45953">
    <property type="entry name" value="IDURONATE 2-SULFATASE"/>
    <property type="match status" value="1"/>
</dbReference>
<dbReference type="AlphaFoldDB" id="A0AAD5RSQ5"/>
<evidence type="ECO:0000313" key="6">
    <source>
        <dbReference type="EMBL" id="KAJ2902446.1"/>
    </source>
</evidence>
<protein>
    <recommendedName>
        <fullName evidence="8">Choline-sulfatase</fullName>
    </recommendedName>
</protein>
<dbReference type="GO" id="GO:0046872">
    <property type="term" value="F:metal ion binding"/>
    <property type="evidence" value="ECO:0007669"/>
    <property type="project" value="UniProtKB-KW"/>
</dbReference>
<dbReference type="Pfam" id="PF12411">
    <property type="entry name" value="Choline_sulf_C"/>
    <property type="match status" value="1"/>
</dbReference>
<dbReference type="GO" id="GO:0008484">
    <property type="term" value="F:sulfuric ester hydrolase activity"/>
    <property type="evidence" value="ECO:0007669"/>
    <property type="project" value="TreeGrafter"/>
</dbReference>
<proteinExistence type="inferred from homology"/>
<sequence>MAPDLNSLPPSSASAPINSARVAAGSRPTGGDAVQKQPNILFIMADQLAAPLLKMYNPDSQIKTPHLDALAEKSVLFDSAYCPSPLCAPSRMSLITGQLPTKIASWDNAAALNPEVPTFAHYLRGAGYHTLLAGKMHFIGDQLHGYESRLTSDIYPGDFGWVVDWDKPDTRLEWYHNASSILQAGTCIRSNQLDYDEEVMYRSTQFMYDYVREGPGKRPFCLTVSLTHPHDPYTIEQKYWDRYEDVDIELPKVRIPNEKQDSHSKRLLQVCDLWDQDFSDGQIKRARRAYYGAVSYVDDCVGRLLDVLKQCRLDKDTIVIFSGDHGDMLGERNLWYKMCYFENSVRVPMMIYQPTRFTPHRVQSNVSTLDLLPTLCDMVGAKPVPGLPMDGISMLPHLEGRPGNDTAIAEYMGEGTVSPLMMIKRGPWKYITCPADPPMLFNLQTDPQELDNLAERLSQKSEEEMTDDERASWAVFSKFEVEAASRWDMGDITQKVLTSQRYRRLVWSALIQGQFTSWDWNPIDDGRNKYIRSHMPLDDLERRARYPPVDTYGKETSYVTVDQAGSHGQ</sequence>
<dbReference type="CDD" id="cd16032">
    <property type="entry name" value="choline-sulfatase"/>
    <property type="match status" value="1"/>
</dbReference>
<reference evidence="6" key="1">
    <citation type="submission" date="2022-07" db="EMBL/GenBank/DDBJ databases">
        <title>Draft genome sequence of Zalerion maritima ATCC 34329, a (micro)plastics degrading marine fungus.</title>
        <authorList>
            <person name="Paco A."/>
            <person name="Goncalves M.F.M."/>
            <person name="Rocha-Santos T.A.P."/>
            <person name="Alves A."/>
        </authorList>
    </citation>
    <scope>NUCLEOTIDE SEQUENCE</scope>
    <source>
        <strain evidence="6">ATCC 34329</strain>
    </source>
</reference>
<dbReference type="NCBIfam" id="TIGR03417">
    <property type="entry name" value="chol_sulfatase"/>
    <property type="match status" value="1"/>
</dbReference>
<comment type="caution">
    <text evidence="6">The sequence shown here is derived from an EMBL/GenBank/DDBJ whole genome shotgun (WGS) entry which is preliminary data.</text>
</comment>
<evidence type="ECO:0000256" key="3">
    <source>
        <dbReference type="ARBA" id="ARBA00022801"/>
    </source>
</evidence>
<dbReference type="SUPFAM" id="SSF53649">
    <property type="entry name" value="Alkaline phosphatase-like"/>
    <property type="match status" value="1"/>
</dbReference>
<feature type="domain" description="Sulfatase N-terminal" evidence="4">
    <location>
        <begin position="38"/>
        <end position="380"/>
    </location>
</feature>
<dbReference type="InterPro" id="IPR017850">
    <property type="entry name" value="Alkaline_phosphatase_core_sf"/>
</dbReference>
<feature type="domain" description="Choline sulfatase enzyme C-terminal" evidence="5">
    <location>
        <begin position="494"/>
        <end position="546"/>
    </location>
</feature>
<dbReference type="PROSITE" id="PS00149">
    <property type="entry name" value="SULFATASE_2"/>
    <property type="match status" value="1"/>
</dbReference>
<accession>A0AAD5RSQ5</accession>
<dbReference type="Gene3D" id="3.40.720.10">
    <property type="entry name" value="Alkaline Phosphatase, subunit A"/>
    <property type="match status" value="1"/>
</dbReference>
<evidence type="ECO:0000256" key="1">
    <source>
        <dbReference type="ARBA" id="ARBA00008779"/>
    </source>
</evidence>
<dbReference type="PANTHER" id="PTHR45953:SF1">
    <property type="entry name" value="IDURONATE 2-SULFATASE"/>
    <property type="match status" value="1"/>
</dbReference>
<dbReference type="InterPro" id="IPR024607">
    <property type="entry name" value="Sulfatase_CS"/>
</dbReference>
<dbReference type="GO" id="GO:0005737">
    <property type="term" value="C:cytoplasm"/>
    <property type="evidence" value="ECO:0007669"/>
    <property type="project" value="TreeGrafter"/>
</dbReference>
<dbReference type="EMBL" id="JAKWBI020000112">
    <property type="protein sequence ID" value="KAJ2902446.1"/>
    <property type="molecule type" value="Genomic_DNA"/>
</dbReference>
<organism evidence="6 7">
    <name type="scientific">Zalerion maritima</name>
    <dbReference type="NCBI Taxonomy" id="339359"/>
    <lineage>
        <taxon>Eukaryota</taxon>
        <taxon>Fungi</taxon>
        <taxon>Dikarya</taxon>
        <taxon>Ascomycota</taxon>
        <taxon>Pezizomycotina</taxon>
        <taxon>Sordariomycetes</taxon>
        <taxon>Lulworthiomycetidae</taxon>
        <taxon>Lulworthiales</taxon>
        <taxon>Lulworthiaceae</taxon>
        <taxon>Zalerion</taxon>
    </lineage>
</organism>
<keyword evidence="2" id="KW-0479">Metal-binding</keyword>
<evidence type="ECO:0000259" key="4">
    <source>
        <dbReference type="Pfam" id="PF00884"/>
    </source>
</evidence>
<evidence type="ECO:0000259" key="5">
    <source>
        <dbReference type="Pfam" id="PF12411"/>
    </source>
</evidence>
<comment type="similarity">
    <text evidence="1">Belongs to the sulfatase family.</text>
</comment>
<dbReference type="InterPro" id="IPR000917">
    <property type="entry name" value="Sulfatase_N"/>
</dbReference>
<gene>
    <name evidence="6" type="ORF">MKZ38_000575</name>
</gene>
<dbReference type="FunFam" id="3.40.720.10:FF:000032">
    <property type="entry name" value="Choline sulfatase"/>
    <property type="match status" value="1"/>
</dbReference>
<dbReference type="PROSITE" id="PS00523">
    <property type="entry name" value="SULFATASE_1"/>
    <property type="match status" value="1"/>
</dbReference>